<dbReference type="PANTHER" id="PTHR14659:SF1">
    <property type="entry name" value="ALPHA- AND GAMMA-ADAPTIN-BINDING PROTEIN P34"/>
    <property type="match status" value="1"/>
</dbReference>
<reference evidence="1 2" key="1">
    <citation type="journal article" date="2011" name="Science">
        <title>The ecoresponsive genome of Daphnia pulex.</title>
        <authorList>
            <person name="Colbourne J.K."/>
            <person name="Pfrender M.E."/>
            <person name="Gilbert D."/>
            <person name="Thomas W.K."/>
            <person name="Tucker A."/>
            <person name="Oakley T.H."/>
            <person name="Tokishita S."/>
            <person name="Aerts A."/>
            <person name="Arnold G.J."/>
            <person name="Basu M.K."/>
            <person name="Bauer D.J."/>
            <person name="Caceres C.E."/>
            <person name="Carmel L."/>
            <person name="Casola C."/>
            <person name="Choi J.H."/>
            <person name="Detter J.C."/>
            <person name="Dong Q."/>
            <person name="Dusheyko S."/>
            <person name="Eads B.D."/>
            <person name="Frohlich T."/>
            <person name="Geiler-Samerotte K.A."/>
            <person name="Gerlach D."/>
            <person name="Hatcher P."/>
            <person name="Jogdeo S."/>
            <person name="Krijgsveld J."/>
            <person name="Kriventseva E.V."/>
            <person name="Kultz D."/>
            <person name="Laforsch C."/>
            <person name="Lindquist E."/>
            <person name="Lopez J."/>
            <person name="Manak J.R."/>
            <person name="Muller J."/>
            <person name="Pangilinan J."/>
            <person name="Patwardhan R.P."/>
            <person name="Pitluck S."/>
            <person name="Pritham E.J."/>
            <person name="Rechtsteiner A."/>
            <person name="Rho M."/>
            <person name="Rogozin I.B."/>
            <person name="Sakarya O."/>
            <person name="Salamov A."/>
            <person name="Schaack S."/>
            <person name="Shapiro H."/>
            <person name="Shiga Y."/>
            <person name="Skalitzky C."/>
            <person name="Smith Z."/>
            <person name="Souvorov A."/>
            <person name="Sung W."/>
            <person name="Tang Z."/>
            <person name="Tsuchiya D."/>
            <person name="Tu H."/>
            <person name="Vos H."/>
            <person name="Wang M."/>
            <person name="Wolf Y.I."/>
            <person name="Yamagata H."/>
            <person name="Yamada T."/>
            <person name="Ye Y."/>
            <person name="Shaw J.R."/>
            <person name="Andrews J."/>
            <person name="Crease T.J."/>
            <person name="Tang H."/>
            <person name="Lucas S.M."/>
            <person name="Robertson H.M."/>
            <person name="Bork P."/>
            <person name="Koonin E.V."/>
            <person name="Zdobnov E.M."/>
            <person name="Grigoriev I.V."/>
            <person name="Lynch M."/>
            <person name="Boore J.L."/>
        </authorList>
    </citation>
    <scope>NUCLEOTIDE SEQUENCE [LARGE SCALE GENOMIC DNA]</scope>
</reference>
<sequence length="280" mass="31725">MNNLPICLVIGVESKNPEDVIKGIMGHLPSVKEDEKGFSFYQWDISNKYYDASIHFCQMTSKMVVDEDFSENVNASIIFFNSLEENGLKKAEEWIPFLNEFDLGVKILVCDQCSTDENSKHTSKISAQQWCIRHGFELVELDPLEKSDPDDDFPETLGTDRIIQALHAHSWPNLELKSGEKSRMDHLSRLLLGEDPEQKLDHSSFEEKSGTNLIVDRQISEGIDSFEELFQAMSLMKSQASTLQGADRKAYAEKMTMAFWQAIEGSPEEIEGLDSSEDEG</sequence>
<evidence type="ECO:0000313" key="2">
    <source>
        <dbReference type="Proteomes" id="UP000000305"/>
    </source>
</evidence>
<dbReference type="STRING" id="6669.E9H0Q0"/>
<gene>
    <name evidence="1" type="ORF">DAPPUDRAFT_307006</name>
</gene>
<dbReference type="AlphaFoldDB" id="E9H0Q0"/>
<protein>
    <recommendedName>
        <fullName evidence="3">Alpha-and gamma-adaptin-binding protein p34</fullName>
    </recommendedName>
</protein>
<dbReference type="InParanoid" id="E9H0Q0"/>
<proteinExistence type="predicted"/>
<dbReference type="Proteomes" id="UP000000305">
    <property type="component" value="Unassembled WGS sequence"/>
</dbReference>
<evidence type="ECO:0000313" key="1">
    <source>
        <dbReference type="EMBL" id="EFX74711.1"/>
    </source>
</evidence>
<organism evidence="1 2">
    <name type="scientific">Daphnia pulex</name>
    <name type="common">Water flea</name>
    <dbReference type="NCBI Taxonomy" id="6669"/>
    <lineage>
        <taxon>Eukaryota</taxon>
        <taxon>Metazoa</taxon>
        <taxon>Ecdysozoa</taxon>
        <taxon>Arthropoda</taxon>
        <taxon>Crustacea</taxon>
        <taxon>Branchiopoda</taxon>
        <taxon>Diplostraca</taxon>
        <taxon>Cladocera</taxon>
        <taxon>Anomopoda</taxon>
        <taxon>Daphniidae</taxon>
        <taxon>Daphnia</taxon>
    </lineage>
</organism>
<dbReference type="PANTHER" id="PTHR14659">
    <property type="entry name" value="ALPHA- AND GAMMA-ADAPTIN-BINDING PROTEIN P34"/>
    <property type="match status" value="1"/>
</dbReference>
<dbReference type="OrthoDB" id="1741717at2759"/>
<evidence type="ECO:0008006" key="3">
    <source>
        <dbReference type="Google" id="ProtNLM"/>
    </source>
</evidence>
<accession>E9H0Q0</accession>
<keyword evidence="2" id="KW-1185">Reference proteome</keyword>
<dbReference type="HOGENOM" id="CLU_056826_0_0_1"/>
<dbReference type="KEGG" id="dpx:DAPPUDRAFT_307006"/>
<dbReference type="Gene3D" id="3.40.50.11960">
    <property type="match status" value="1"/>
</dbReference>
<dbReference type="Pfam" id="PF10199">
    <property type="entry name" value="Adaptin_binding"/>
    <property type="match status" value="1"/>
</dbReference>
<dbReference type="OMA" id="VTAFWKA"/>
<dbReference type="eggNOG" id="KOG4273">
    <property type="taxonomic scope" value="Eukaryota"/>
</dbReference>
<name>E9H0Q0_DAPPU</name>
<dbReference type="InterPro" id="IPR019341">
    <property type="entry name" value="Alpha/Gamma-adaptin-bd_p34"/>
</dbReference>
<dbReference type="EMBL" id="GL732581">
    <property type="protein sequence ID" value="EFX74711.1"/>
    <property type="molecule type" value="Genomic_DNA"/>
</dbReference>